<gene>
    <name evidence="1" type="ordered locus">TCELL_0983</name>
</gene>
<accession>I3TF68</accession>
<keyword evidence="2" id="KW-1185">Reference proteome</keyword>
<sequence>MERRELARAVERYFQLGEDEAVDLADELDTLYNNMKAKYIELLWKRGEGGEGAAGIVKRAVELLNKEELSQDEELILIALLDILSTDLYDRYLLYKVEAGEE</sequence>
<dbReference type="AlphaFoldDB" id="I3TF68"/>
<organism evidence="1 2">
    <name type="scientific">Thermogladius calderae (strain DSM 22663 / VKM B-2946 / 1633)</name>
    <dbReference type="NCBI Taxonomy" id="1184251"/>
    <lineage>
        <taxon>Archaea</taxon>
        <taxon>Thermoproteota</taxon>
        <taxon>Thermoprotei</taxon>
        <taxon>Desulfurococcales</taxon>
        <taxon>Desulfurococcaceae</taxon>
        <taxon>Thermogladius</taxon>
    </lineage>
</organism>
<protein>
    <submittedName>
        <fullName evidence="1">Uncharacterized protein</fullName>
    </submittedName>
</protein>
<name>I3TF68_THEC1</name>
<dbReference type="RefSeq" id="WP_014737656.1">
    <property type="nucleotide sequence ID" value="NC_017954.1"/>
</dbReference>
<evidence type="ECO:0000313" key="1">
    <source>
        <dbReference type="EMBL" id="AFK51406.1"/>
    </source>
</evidence>
<dbReference type="STRING" id="1184251.TCELL_0983"/>
<proteinExistence type="predicted"/>
<dbReference type="KEGG" id="thg:TCELL_0983"/>
<dbReference type="HOGENOM" id="CLU_2271171_0_0_2"/>
<dbReference type="InParanoid" id="I3TF68"/>
<dbReference type="EMBL" id="CP003531">
    <property type="protein sequence ID" value="AFK51406.1"/>
    <property type="molecule type" value="Genomic_DNA"/>
</dbReference>
<evidence type="ECO:0000313" key="2">
    <source>
        <dbReference type="Proteomes" id="UP000005270"/>
    </source>
</evidence>
<dbReference type="Proteomes" id="UP000005270">
    <property type="component" value="Chromosome"/>
</dbReference>
<dbReference type="GeneID" id="13013302"/>
<reference evidence="1 2" key="1">
    <citation type="journal article" date="2012" name="J. Bacteriol.">
        <title>Complete genome sequence of the hyperthermophilic cellulolytic Crenarchaeon 'Thermogladius cellulolyticus' 1633.</title>
        <authorList>
            <person name="Mardanov A.V."/>
            <person name="Kochetkova T.V."/>
            <person name="Beletsky A.V."/>
            <person name="Bonch-Osmolovskaya E.A."/>
            <person name="Ravin N.V."/>
            <person name="Skryabin K.G."/>
        </authorList>
    </citation>
    <scope>NUCLEOTIDE SEQUENCE [LARGE SCALE GENOMIC DNA]</scope>
    <source>
        <strain evidence="2">DSM 22663 / VKM B-2946 / 1633</strain>
    </source>
</reference>